<dbReference type="Pfam" id="PF01895">
    <property type="entry name" value="PhoU"/>
    <property type="match status" value="2"/>
</dbReference>
<keyword evidence="5 7" id="KW-0963">Cytoplasm</keyword>
<accession>A0A4U2YL53</accession>
<reference evidence="9 10" key="1">
    <citation type="submission" date="2019-04" db="EMBL/GenBank/DDBJ databases">
        <authorList>
            <person name="Dong K."/>
        </authorList>
    </citation>
    <scope>NUCLEOTIDE SEQUENCE [LARGE SCALE GENOMIC DNA]</scope>
    <source>
        <strain evidence="10">dk3543</strain>
    </source>
</reference>
<dbReference type="NCBIfam" id="TIGR02135">
    <property type="entry name" value="phoU_full"/>
    <property type="match status" value="1"/>
</dbReference>
<dbReference type="OrthoDB" id="9814256at2"/>
<evidence type="ECO:0000256" key="5">
    <source>
        <dbReference type="ARBA" id="ARBA00022490"/>
    </source>
</evidence>
<dbReference type="Proteomes" id="UP000307808">
    <property type="component" value="Unassembled WGS sequence"/>
</dbReference>
<dbReference type="FunFam" id="1.20.58.220:FF:000004">
    <property type="entry name" value="Phosphate-specific transport system accessory protein PhoU"/>
    <property type="match status" value="1"/>
</dbReference>
<evidence type="ECO:0000256" key="4">
    <source>
        <dbReference type="ARBA" id="ARBA00022448"/>
    </source>
</evidence>
<dbReference type="InterPro" id="IPR038078">
    <property type="entry name" value="PhoU-like_sf"/>
</dbReference>
<evidence type="ECO:0000256" key="7">
    <source>
        <dbReference type="PIRNR" id="PIRNR003107"/>
    </source>
</evidence>
<dbReference type="GO" id="GO:0045936">
    <property type="term" value="P:negative regulation of phosphate metabolic process"/>
    <property type="evidence" value="ECO:0007669"/>
    <property type="project" value="InterPro"/>
</dbReference>
<dbReference type="Gene3D" id="1.20.58.220">
    <property type="entry name" value="Phosphate transport system protein phou homolog 2, domain 2"/>
    <property type="match status" value="1"/>
</dbReference>
<protein>
    <recommendedName>
        <fullName evidence="7">Phosphate-specific transport system accessory protein PhoU</fullName>
    </recommendedName>
</protein>
<evidence type="ECO:0000313" key="9">
    <source>
        <dbReference type="EMBL" id="TKI60441.1"/>
    </source>
</evidence>
<evidence type="ECO:0000259" key="8">
    <source>
        <dbReference type="Pfam" id="PF01895"/>
    </source>
</evidence>
<evidence type="ECO:0000256" key="6">
    <source>
        <dbReference type="ARBA" id="ARBA00022592"/>
    </source>
</evidence>
<evidence type="ECO:0000256" key="1">
    <source>
        <dbReference type="ARBA" id="ARBA00004496"/>
    </source>
</evidence>
<feature type="domain" description="PhoU" evidence="8">
    <location>
        <begin position="20"/>
        <end position="103"/>
    </location>
</feature>
<evidence type="ECO:0000313" key="10">
    <source>
        <dbReference type="Proteomes" id="UP000307808"/>
    </source>
</evidence>
<comment type="subunit">
    <text evidence="3 7">Homodimer.</text>
</comment>
<dbReference type="EMBL" id="SZPY01000005">
    <property type="protein sequence ID" value="TKI60441.1"/>
    <property type="molecule type" value="Genomic_DNA"/>
</dbReference>
<dbReference type="GO" id="GO:0006817">
    <property type="term" value="P:phosphate ion transport"/>
    <property type="evidence" value="ECO:0007669"/>
    <property type="project" value="UniProtKB-KW"/>
</dbReference>
<evidence type="ECO:0000256" key="3">
    <source>
        <dbReference type="ARBA" id="ARBA00011738"/>
    </source>
</evidence>
<evidence type="ECO:0000256" key="2">
    <source>
        <dbReference type="ARBA" id="ARBA00008107"/>
    </source>
</evidence>
<proteinExistence type="inferred from homology"/>
<gene>
    <name evidence="9" type="primary">phoU</name>
    <name evidence="9" type="ORF">FC770_16760</name>
</gene>
<name>A0A4U2YL53_9ACTN</name>
<comment type="function">
    <text evidence="7">Plays a role in the regulation of phosphate uptake.</text>
</comment>
<dbReference type="RefSeq" id="WP_137067474.1">
    <property type="nucleotide sequence ID" value="NZ_CP040748.1"/>
</dbReference>
<sequence length="216" mass="23728">MRKAFHDELETVYSDLSAICGQVKVSVERATQALLTGDAALAEQVISADAEIDHQRELVEEHAFALLSLQAPVAGDLRMVVAALRMVSELERMGDLSVHVAKIARLRVPEVAVPVDVRPTVARMAQIAEYMVDKVVRIIADRDSAGPEELHAQEEEMDRLRRSLFTAMLGDDWPHGVEAAVDLALLGRYYERIADHALSVANRIVFVVTGEAAVAH</sequence>
<dbReference type="SUPFAM" id="SSF109755">
    <property type="entry name" value="PhoU-like"/>
    <property type="match status" value="1"/>
</dbReference>
<comment type="subcellular location">
    <subcellularLocation>
        <location evidence="1 7">Cytoplasm</location>
    </subcellularLocation>
</comment>
<dbReference type="GO" id="GO:0005737">
    <property type="term" value="C:cytoplasm"/>
    <property type="evidence" value="ECO:0007669"/>
    <property type="project" value="UniProtKB-SubCell"/>
</dbReference>
<dbReference type="InterPro" id="IPR028366">
    <property type="entry name" value="PhoU"/>
</dbReference>
<dbReference type="GO" id="GO:0030643">
    <property type="term" value="P:intracellular phosphate ion homeostasis"/>
    <property type="evidence" value="ECO:0007669"/>
    <property type="project" value="InterPro"/>
</dbReference>
<dbReference type="InterPro" id="IPR026022">
    <property type="entry name" value="PhoU_dom"/>
</dbReference>
<comment type="similarity">
    <text evidence="2 7">Belongs to the PhoU family.</text>
</comment>
<feature type="domain" description="PhoU" evidence="8">
    <location>
        <begin position="121"/>
        <end position="204"/>
    </location>
</feature>
<dbReference type="PANTHER" id="PTHR42930">
    <property type="entry name" value="PHOSPHATE-SPECIFIC TRANSPORT SYSTEM ACCESSORY PROTEIN PHOU"/>
    <property type="match status" value="1"/>
</dbReference>
<keyword evidence="4 7" id="KW-0813">Transport</keyword>
<keyword evidence="6 7" id="KW-0592">Phosphate transport</keyword>
<comment type="caution">
    <text evidence="9">The sequence shown here is derived from an EMBL/GenBank/DDBJ whole genome shotgun (WGS) entry which is preliminary data.</text>
</comment>
<dbReference type="AlphaFoldDB" id="A0A4U2YL53"/>
<organism evidence="9 10">
    <name type="scientific">Nocardioides jishulii</name>
    <dbReference type="NCBI Taxonomy" id="2575440"/>
    <lineage>
        <taxon>Bacteria</taxon>
        <taxon>Bacillati</taxon>
        <taxon>Actinomycetota</taxon>
        <taxon>Actinomycetes</taxon>
        <taxon>Propionibacteriales</taxon>
        <taxon>Nocardioidaceae</taxon>
        <taxon>Nocardioides</taxon>
    </lineage>
</organism>
<keyword evidence="10" id="KW-1185">Reference proteome</keyword>
<dbReference type="PIRSF" id="PIRSF003107">
    <property type="entry name" value="PhoU"/>
    <property type="match status" value="1"/>
</dbReference>
<dbReference type="PANTHER" id="PTHR42930:SF3">
    <property type="entry name" value="PHOSPHATE-SPECIFIC TRANSPORT SYSTEM ACCESSORY PROTEIN PHOU"/>
    <property type="match status" value="1"/>
</dbReference>